<gene>
    <name evidence="3" type="ORF">V1264_016433</name>
</gene>
<feature type="compositionally biased region" description="Low complexity" evidence="2">
    <location>
        <begin position="322"/>
        <end position="336"/>
    </location>
</feature>
<evidence type="ECO:0000313" key="3">
    <source>
        <dbReference type="EMBL" id="KAK7108758.1"/>
    </source>
</evidence>
<proteinExistence type="predicted"/>
<dbReference type="InterPro" id="IPR036834">
    <property type="entry name" value="Bcl-2-like_sf"/>
</dbReference>
<dbReference type="Proteomes" id="UP001374579">
    <property type="component" value="Unassembled WGS sequence"/>
</dbReference>
<dbReference type="SUPFAM" id="SSF56854">
    <property type="entry name" value="Bcl-2 inhibitors of programmed cell death"/>
    <property type="match status" value="1"/>
</dbReference>
<feature type="compositionally biased region" description="Basic residues" evidence="2">
    <location>
        <begin position="150"/>
        <end position="167"/>
    </location>
</feature>
<dbReference type="GO" id="GO:0006915">
    <property type="term" value="P:apoptotic process"/>
    <property type="evidence" value="ECO:0007669"/>
    <property type="project" value="UniProtKB-KW"/>
</dbReference>
<name>A0AAN9BMJ4_9CAEN</name>
<feature type="region of interest" description="Disordered" evidence="2">
    <location>
        <begin position="449"/>
        <end position="470"/>
    </location>
</feature>
<accession>A0AAN9BMJ4</accession>
<protein>
    <submittedName>
        <fullName evidence="3">Uncharacterized protein</fullName>
    </submittedName>
</protein>
<dbReference type="EMBL" id="JBAMIC010000004">
    <property type="protein sequence ID" value="KAK7108758.1"/>
    <property type="molecule type" value="Genomic_DNA"/>
</dbReference>
<keyword evidence="4" id="KW-1185">Reference proteome</keyword>
<feature type="compositionally biased region" description="Low complexity" evidence="2">
    <location>
        <begin position="276"/>
        <end position="286"/>
    </location>
</feature>
<evidence type="ECO:0000313" key="4">
    <source>
        <dbReference type="Proteomes" id="UP001374579"/>
    </source>
</evidence>
<reference evidence="3 4" key="1">
    <citation type="submission" date="2024-02" db="EMBL/GenBank/DDBJ databases">
        <title>Chromosome-scale genome assembly of the rough periwinkle Littorina saxatilis.</title>
        <authorList>
            <person name="De Jode A."/>
            <person name="Faria R."/>
            <person name="Formenti G."/>
            <person name="Sims Y."/>
            <person name="Smith T.P."/>
            <person name="Tracey A."/>
            <person name="Wood J.M.D."/>
            <person name="Zagrodzka Z.B."/>
            <person name="Johannesson K."/>
            <person name="Butlin R.K."/>
            <person name="Leder E.H."/>
        </authorList>
    </citation>
    <scope>NUCLEOTIDE SEQUENCE [LARGE SCALE GENOMIC DNA]</scope>
    <source>
        <strain evidence="3">Snail1</strain>
        <tissue evidence="3">Muscle</tissue>
    </source>
</reference>
<dbReference type="Gene3D" id="1.10.437.10">
    <property type="entry name" value="Blc2-like"/>
    <property type="match status" value="1"/>
</dbReference>
<evidence type="ECO:0000256" key="1">
    <source>
        <dbReference type="ARBA" id="ARBA00022703"/>
    </source>
</evidence>
<evidence type="ECO:0000256" key="2">
    <source>
        <dbReference type="SAM" id="MobiDB-lite"/>
    </source>
</evidence>
<dbReference type="GO" id="GO:0042981">
    <property type="term" value="P:regulation of apoptotic process"/>
    <property type="evidence" value="ECO:0007669"/>
    <property type="project" value="InterPro"/>
</dbReference>
<comment type="caution">
    <text evidence="3">The sequence shown here is derived from an EMBL/GenBank/DDBJ whole genome shotgun (WGS) entry which is preliminary data.</text>
</comment>
<organism evidence="3 4">
    <name type="scientific">Littorina saxatilis</name>
    <dbReference type="NCBI Taxonomy" id="31220"/>
    <lineage>
        <taxon>Eukaryota</taxon>
        <taxon>Metazoa</taxon>
        <taxon>Spiralia</taxon>
        <taxon>Lophotrochozoa</taxon>
        <taxon>Mollusca</taxon>
        <taxon>Gastropoda</taxon>
        <taxon>Caenogastropoda</taxon>
        <taxon>Littorinimorpha</taxon>
        <taxon>Littorinoidea</taxon>
        <taxon>Littorinidae</taxon>
        <taxon>Littorina</taxon>
    </lineage>
</organism>
<feature type="compositionally biased region" description="Basic and acidic residues" evidence="2">
    <location>
        <begin position="197"/>
        <end position="226"/>
    </location>
</feature>
<dbReference type="PROSITE" id="PS50062">
    <property type="entry name" value="BCL2_FAMILY"/>
    <property type="match status" value="1"/>
</dbReference>
<feature type="region of interest" description="Disordered" evidence="2">
    <location>
        <begin position="97"/>
        <end position="377"/>
    </location>
</feature>
<keyword evidence="1" id="KW-0053">Apoptosis</keyword>
<dbReference type="AlphaFoldDB" id="A0AAN9BMJ4"/>
<sequence length="588" mass="64944">MPLRASLSFDHNSHNRIRMANGKGHYVRVKRPSGPELYEDASRILDELLQKHMNAPYGAHGRPLRHRTHPVRLKSSGETIDERDELDLNDSGIERCKTMPSRMRGASKDEPLKPKDLEGIERHAKRRLSGRTGSVSSADTEGDSADMSEHRKKKSLLGKAKSRFLHALHRDERAKKLTPREKDSPKSSPKKLKKKAGSKEKDLDKNGVKASPDKGDKRRGTLESKDGSITSQNDGKEKQRNIAGQAFFDTIRKSFSIKRDKRNTSQNDIGDRARNSASSIGSSKSPTPSPDKYTTAQSETSHDGKHPSTTLSVPGSERKESSVSASPSTFPHSSSTESHRTGGDKSSSLYSFASVPKGGNELDNPGDDIPFMDENSFGSREGLQWQTSLVHDGETDNDMHDGGNGSKRAMEATEDGIPFHERTKKEKDELYSKIAQKLVHIGESYAAESGISDSDGHSREPAGQAAAGDASQEDLVKDILACLRDLGDRNSNVIDEHAQQMIEQAKAETYDRFQKTVQHSMGEEVSWNHLALFFYTSKGVMSAVGKGSKLAGDVKEMTLRYFSDRFARWIMDQGGFDSLLSESDSELD</sequence>
<feature type="compositionally biased region" description="Basic and acidic residues" evidence="2">
    <location>
        <begin position="106"/>
        <end position="122"/>
    </location>
</feature>
<feature type="compositionally biased region" description="Basic and acidic residues" evidence="2">
    <location>
        <begin position="168"/>
        <end position="185"/>
    </location>
</feature>
<dbReference type="InterPro" id="IPR002475">
    <property type="entry name" value="Bcl2-like"/>
</dbReference>